<feature type="domain" description="L,D-TPase catalytic" evidence="9">
    <location>
        <begin position="229"/>
        <end position="405"/>
    </location>
</feature>
<gene>
    <name evidence="10" type="ORF">D1631_13950</name>
</gene>
<dbReference type="InterPro" id="IPR038063">
    <property type="entry name" value="Transpep_catalytic_dom"/>
</dbReference>
<keyword evidence="4 7" id="KW-0133">Cell shape</keyword>
<dbReference type="GO" id="GO:0008360">
    <property type="term" value="P:regulation of cell shape"/>
    <property type="evidence" value="ECO:0007669"/>
    <property type="project" value="UniProtKB-UniRule"/>
</dbReference>
<dbReference type="CDD" id="cd16913">
    <property type="entry name" value="YkuD_like"/>
    <property type="match status" value="1"/>
</dbReference>
<dbReference type="PANTHER" id="PTHR41533">
    <property type="entry name" value="L,D-TRANSPEPTIDASE HI_1667-RELATED"/>
    <property type="match status" value="1"/>
</dbReference>
<comment type="caution">
    <text evidence="10">The sequence shown here is derived from an EMBL/GenBank/DDBJ whole genome shotgun (WGS) entry which is preliminary data.</text>
</comment>
<protein>
    <submittedName>
        <fullName evidence="10">L,D-transpeptidase</fullName>
    </submittedName>
</protein>
<comment type="pathway">
    <text evidence="1 7">Cell wall biogenesis; peptidoglycan biosynthesis.</text>
</comment>
<evidence type="ECO:0000256" key="6">
    <source>
        <dbReference type="ARBA" id="ARBA00023316"/>
    </source>
</evidence>
<evidence type="ECO:0000259" key="9">
    <source>
        <dbReference type="PROSITE" id="PS52029"/>
    </source>
</evidence>
<dbReference type="InterPro" id="IPR052905">
    <property type="entry name" value="LD-transpeptidase_YkuD-like"/>
</dbReference>
<dbReference type="Pfam" id="PF03734">
    <property type="entry name" value="YkuD"/>
    <property type="match status" value="1"/>
</dbReference>
<evidence type="ECO:0000256" key="3">
    <source>
        <dbReference type="ARBA" id="ARBA00022679"/>
    </source>
</evidence>
<organism evidence="10 11">
    <name type="scientific">Chryseobacterium nematophagum</name>
    <dbReference type="NCBI Taxonomy" id="2305228"/>
    <lineage>
        <taxon>Bacteria</taxon>
        <taxon>Pseudomonadati</taxon>
        <taxon>Bacteroidota</taxon>
        <taxon>Flavobacteriia</taxon>
        <taxon>Flavobacteriales</taxon>
        <taxon>Weeksellaceae</taxon>
        <taxon>Chryseobacterium group</taxon>
        <taxon>Chryseobacterium</taxon>
    </lineage>
</organism>
<dbReference type="InterPro" id="IPR005490">
    <property type="entry name" value="LD_TPept_cat_dom"/>
</dbReference>
<keyword evidence="3" id="KW-0808">Transferase</keyword>
<proteinExistence type="inferred from homology"/>
<evidence type="ECO:0000256" key="7">
    <source>
        <dbReference type="PROSITE-ProRule" id="PRU01373"/>
    </source>
</evidence>
<dbReference type="AlphaFoldDB" id="A0A3M7TIM0"/>
<sequence>MKTFMNFAIIFFCTVCSTIVFGQNVKTNTEIAILLKDNVTLSTLHYPKSVIQFYTKNESEYAWIDDMQKLDQPEIAMLSLEYSYRFGLSLSDYHWDSISLQKLKKMRDSPAEINQKEKAVFDILMTDALITFINNMHFGKYNPSYNSAYIDSNDINGFRSEDILLNARQQTDFLKTILEVQPKIKAYTDFQNYLNILYTGNDCIAPEREAEKIIVNMERLRWIDTKETNYILVNIPSYTLKLYHQDDVFDFKVIIGKPTSKTPVLSSSITYFTTAPDWKVPQSIFIKEMLPKILKSPQYLENHHYSVYDKNGNQVEISSSKLKEIRQNPYRYSIRQSSGCDNALGAVVFRFENSYGIYLHDTSQKQLFNKDERALSHGCIRVENAKELASLILKNDGSGNKIPVLENAMSEYKRKDFVLKQPVPIIITYLTCLITDGKPVLYKDIYHLDDSLENKFNQNK</sequence>
<evidence type="ECO:0000256" key="5">
    <source>
        <dbReference type="ARBA" id="ARBA00022984"/>
    </source>
</evidence>
<dbReference type="Pfam" id="PF20142">
    <property type="entry name" value="Scaffold"/>
    <property type="match status" value="1"/>
</dbReference>
<name>A0A3M7TIM0_9FLAO</name>
<dbReference type="PROSITE" id="PS52029">
    <property type="entry name" value="LD_TPASE"/>
    <property type="match status" value="1"/>
</dbReference>
<dbReference type="Gene3D" id="2.40.440.10">
    <property type="entry name" value="L,D-transpeptidase catalytic domain-like"/>
    <property type="match status" value="1"/>
</dbReference>
<dbReference type="GO" id="GO:0009252">
    <property type="term" value="P:peptidoglycan biosynthetic process"/>
    <property type="evidence" value="ECO:0007669"/>
    <property type="project" value="UniProtKB-UniPathway"/>
</dbReference>
<dbReference type="RefSeq" id="WP_122636975.1">
    <property type="nucleotide sequence ID" value="NZ_QWIU01000002.1"/>
</dbReference>
<dbReference type="OrthoDB" id="9778545at2"/>
<evidence type="ECO:0000313" key="10">
    <source>
        <dbReference type="EMBL" id="RNA62954.1"/>
    </source>
</evidence>
<evidence type="ECO:0000256" key="4">
    <source>
        <dbReference type="ARBA" id="ARBA00022960"/>
    </source>
</evidence>
<dbReference type="UniPathway" id="UPA00219"/>
<dbReference type="EMBL" id="QWIU01000002">
    <property type="protein sequence ID" value="RNA62954.1"/>
    <property type="molecule type" value="Genomic_DNA"/>
</dbReference>
<feature type="chain" id="PRO_5018223350" evidence="8">
    <location>
        <begin position="23"/>
        <end position="460"/>
    </location>
</feature>
<keyword evidence="5 7" id="KW-0573">Peptidoglycan synthesis</keyword>
<reference evidence="10 11" key="1">
    <citation type="submission" date="2018-08" db="EMBL/GenBank/DDBJ databases">
        <title>Chryseobacterium nematophagum: a novel matrix digesting pathogen of nematodes.</title>
        <authorList>
            <person name="Page A."/>
            <person name="Roberts M."/>
            <person name="Felix M.-A."/>
            <person name="Weir W."/>
        </authorList>
    </citation>
    <scope>NUCLEOTIDE SEQUENCE [LARGE SCALE GENOMIC DNA]</scope>
    <source>
        <strain evidence="10 11">JUb129</strain>
    </source>
</reference>
<dbReference type="GO" id="GO:0004180">
    <property type="term" value="F:carboxypeptidase activity"/>
    <property type="evidence" value="ECO:0007669"/>
    <property type="project" value="UniProtKB-ARBA"/>
</dbReference>
<dbReference type="InterPro" id="IPR045380">
    <property type="entry name" value="LD_TPept_scaffold_dom"/>
</dbReference>
<keyword evidence="6 7" id="KW-0961">Cell wall biogenesis/degradation</keyword>
<dbReference type="Proteomes" id="UP000278775">
    <property type="component" value="Unassembled WGS sequence"/>
</dbReference>
<evidence type="ECO:0000256" key="2">
    <source>
        <dbReference type="ARBA" id="ARBA00005992"/>
    </source>
</evidence>
<dbReference type="GO" id="GO:0071555">
    <property type="term" value="P:cell wall organization"/>
    <property type="evidence" value="ECO:0007669"/>
    <property type="project" value="UniProtKB-UniRule"/>
</dbReference>
<dbReference type="PANTHER" id="PTHR41533:SF2">
    <property type="entry name" value="BLR7131 PROTEIN"/>
    <property type="match status" value="1"/>
</dbReference>
<feature type="active site" description="Nucleophile" evidence="7">
    <location>
        <position position="379"/>
    </location>
</feature>
<dbReference type="SUPFAM" id="SSF141523">
    <property type="entry name" value="L,D-transpeptidase catalytic domain-like"/>
    <property type="match status" value="1"/>
</dbReference>
<comment type="similarity">
    <text evidence="2">Belongs to the YkuD family.</text>
</comment>
<feature type="active site" description="Proton donor/acceptor" evidence="7">
    <location>
        <position position="360"/>
    </location>
</feature>
<feature type="signal peptide" evidence="8">
    <location>
        <begin position="1"/>
        <end position="22"/>
    </location>
</feature>
<evidence type="ECO:0000313" key="11">
    <source>
        <dbReference type="Proteomes" id="UP000278775"/>
    </source>
</evidence>
<accession>A0A3M7TIM0</accession>
<dbReference type="GO" id="GO:0016740">
    <property type="term" value="F:transferase activity"/>
    <property type="evidence" value="ECO:0007669"/>
    <property type="project" value="UniProtKB-KW"/>
</dbReference>
<evidence type="ECO:0000256" key="1">
    <source>
        <dbReference type="ARBA" id="ARBA00004752"/>
    </source>
</evidence>
<evidence type="ECO:0000256" key="8">
    <source>
        <dbReference type="SAM" id="SignalP"/>
    </source>
</evidence>
<keyword evidence="8" id="KW-0732">Signal</keyword>